<dbReference type="EMBL" id="WHUF01000001">
    <property type="protein sequence ID" value="MQA18492.1"/>
    <property type="molecule type" value="Genomic_DNA"/>
</dbReference>
<evidence type="ECO:0000256" key="6">
    <source>
        <dbReference type="ARBA" id="ARBA00037986"/>
    </source>
</evidence>
<dbReference type="InterPro" id="IPR015943">
    <property type="entry name" value="WD40/YVTN_repeat-like_dom_sf"/>
</dbReference>
<proteinExistence type="inferred from homology"/>
<keyword evidence="2" id="KW-0378">Hydrolase</keyword>
<dbReference type="GO" id="GO:0000272">
    <property type="term" value="P:polysaccharide catabolic process"/>
    <property type="evidence" value="ECO:0007669"/>
    <property type="project" value="UniProtKB-KW"/>
</dbReference>
<evidence type="ECO:0000313" key="7">
    <source>
        <dbReference type="EMBL" id="MQA18492.1"/>
    </source>
</evidence>
<organism evidence="7 8">
    <name type="scientific">Rugamonas rivuli</name>
    <dbReference type="NCBI Taxonomy" id="2743358"/>
    <lineage>
        <taxon>Bacteria</taxon>
        <taxon>Pseudomonadati</taxon>
        <taxon>Pseudomonadota</taxon>
        <taxon>Betaproteobacteria</taxon>
        <taxon>Burkholderiales</taxon>
        <taxon>Oxalobacteraceae</taxon>
        <taxon>Telluria group</taxon>
        <taxon>Rugamonas</taxon>
    </lineage>
</organism>
<evidence type="ECO:0000256" key="5">
    <source>
        <dbReference type="ARBA" id="ARBA00023326"/>
    </source>
</evidence>
<dbReference type="InterPro" id="IPR052025">
    <property type="entry name" value="Xyloglucanase_GH74"/>
</dbReference>
<keyword evidence="3" id="KW-0119">Carbohydrate metabolism</keyword>
<evidence type="ECO:0000256" key="4">
    <source>
        <dbReference type="ARBA" id="ARBA00023295"/>
    </source>
</evidence>
<dbReference type="Proteomes" id="UP000444318">
    <property type="component" value="Unassembled WGS sequence"/>
</dbReference>
<dbReference type="AlphaFoldDB" id="A0A843S6Z2"/>
<keyword evidence="5" id="KW-0624">Polysaccharide degradation</keyword>
<comment type="caution">
    <text evidence="7">The sequence shown here is derived from an EMBL/GenBank/DDBJ whole genome shotgun (WGS) entry which is preliminary data.</text>
</comment>
<dbReference type="GO" id="GO:0016798">
    <property type="term" value="F:hydrolase activity, acting on glycosyl bonds"/>
    <property type="evidence" value="ECO:0007669"/>
    <property type="project" value="UniProtKB-KW"/>
</dbReference>
<evidence type="ECO:0000313" key="8">
    <source>
        <dbReference type="Proteomes" id="UP000444318"/>
    </source>
</evidence>
<dbReference type="Gene3D" id="2.130.10.10">
    <property type="entry name" value="YVTN repeat-like/Quinoprotein amine dehydrogenase"/>
    <property type="match status" value="2"/>
</dbReference>
<accession>A0A843S6Z2</accession>
<comment type="similarity">
    <text evidence="6">Belongs to the glycosyl hydrolase 74 family.</text>
</comment>
<keyword evidence="1" id="KW-0732">Signal</keyword>
<dbReference type="GO" id="GO:0010411">
    <property type="term" value="P:xyloglucan metabolic process"/>
    <property type="evidence" value="ECO:0007669"/>
    <property type="project" value="TreeGrafter"/>
</dbReference>
<dbReference type="SUPFAM" id="SSF110296">
    <property type="entry name" value="Oligoxyloglucan reducing end-specific cellobiohydrolase"/>
    <property type="match status" value="2"/>
</dbReference>
<evidence type="ECO:0000256" key="2">
    <source>
        <dbReference type="ARBA" id="ARBA00022801"/>
    </source>
</evidence>
<protein>
    <submittedName>
        <fullName evidence="7">Carbohydrate-binding protein</fullName>
    </submittedName>
</protein>
<evidence type="ECO:0000256" key="3">
    <source>
        <dbReference type="ARBA" id="ARBA00023277"/>
    </source>
</evidence>
<dbReference type="CDD" id="cd15482">
    <property type="entry name" value="Sialidase_non-viral"/>
    <property type="match status" value="1"/>
</dbReference>
<evidence type="ECO:0000256" key="1">
    <source>
        <dbReference type="ARBA" id="ARBA00022729"/>
    </source>
</evidence>
<dbReference type="PANTHER" id="PTHR43739">
    <property type="entry name" value="XYLOGLUCANASE (EUROFUNG)"/>
    <property type="match status" value="1"/>
</dbReference>
<keyword evidence="4" id="KW-0326">Glycosidase</keyword>
<reference evidence="7 8" key="1">
    <citation type="submission" date="2019-10" db="EMBL/GenBank/DDBJ databases">
        <title>Two novel species isolated from a subtropical stream in China.</title>
        <authorList>
            <person name="Lu H."/>
        </authorList>
    </citation>
    <scope>NUCLEOTIDE SEQUENCE [LARGE SCALE GENOMIC DNA]</scope>
    <source>
        <strain evidence="7 8">FT103W</strain>
    </source>
</reference>
<name>A0A843S6Z2_9BURK</name>
<dbReference type="PANTHER" id="PTHR43739:SF2">
    <property type="entry name" value="OLIGOXYLOGLUCAN-REDUCING END-SPECIFIC XYLOGLUCANASE-RELATED"/>
    <property type="match status" value="1"/>
</dbReference>
<sequence length="733" mass="75574">MPAYSWQNVQMVGGGYVDGIIAHPAQRGLFYARTDVGGAYRYDATTGTWAPLNDWTPSANNNWMGIDSIAIDPGNPKMLYMSVGAYDGWPGVPAGAILVSANQGASFTAHPMPFPMGANNTGRDAGERLQVDPNNGSVLFYGTRNDQLPSPYNNGMNGLWTSTDSGSTWTQVAAVNAPPLSSDGSGAGIAFIAFLKPSLGAGRSQTIFAGLSDSKAPSTLYVSNDGGAHWSPVSGGPGATSRGGMYPNHGLIGTDGSLYITYGNGPGPYGMSTGQVWKYHIASRTWQNITPLAPTGSDSFGYDGLALDPQKPGTVLVSTVNRYGEGDTLYRSTNGGGSWRDLKARAQFNWAQSPWAPWGHADGFQNWMNPVIDPFDSDRAFYGTGGGVFGTTNLTKADSGQPTTWSVHAKGIEEIVPQSIASPSTGAPLIAAMADVCGFVFNSLTTPPVSMISTSRGVGVPGACTFGSSIDWAKGKPSAVVLVGQNPYARTVPVGVISNDGGGSWSAFPTLPAGVTHGSGSAAIGYDGASIVWAPESLDNVAPVYTTNGGRSWSTAAIMGSPLPVGARLLSDGGQNTFYAWKPGTTSFYVGAGAARWSQAASLPAVPRQVASVPGRAGDVWAATSKGLYHSTNAGTSWSAPIGVGLTLTTVGFGKAASGAAYPAIYAGGQFADGSTGLMRSIDGGASWVKINDSNHQWGGISQVVGDMRTFGTVYLSVAGGMGRGVIYGTSAN</sequence>
<keyword evidence="8" id="KW-1185">Reference proteome</keyword>
<gene>
    <name evidence="7" type="ORF">GEV01_03075</name>
</gene>